<proteinExistence type="inferred from homology"/>
<dbReference type="PANTHER" id="PTHR11014:SF63">
    <property type="entry name" value="METALLOPEPTIDASE, PUTATIVE (AFU_ORTHOLOGUE AFUA_6G09600)-RELATED"/>
    <property type="match status" value="1"/>
</dbReference>
<dbReference type="EMBL" id="CAJNNV010020202">
    <property type="protein sequence ID" value="CAE8607006.1"/>
    <property type="molecule type" value="Genomic_DNA"/>
</dbReference>
<dbReference type="SUPFAM" id="SSF53187">
    <property type="entry name" value="Zn-dependent exopeptidases"/>
    <property type="match status" value="1"/>
</dbReference>
<dbReference type="Gene3D" id="3.40.630.10">
    <property type="entry name" value="Zn peptidases"/>
    <property type="match status" value="2"/>
</dbReference>
<accession>A0A813EYV2</accession>
<dbReference type="GO" id="GO:0016787">
    <property type="term" value="F:hydrolase activity"/>
    <property type="evidence" value="ECO:0007669"/>
    <property type="project" value="UniProtKB-KW"/>
</dbReference>
<feature type="signal peptide" evidence="3">
    <location>
        <begin position="1"/>
        <end position="21"/>
    </location>
</feature>
<gene>
    <name evidence="4" type="ORF">PGLA1383_LOCUS24954</name>
</gene>
<dbReference type="InterPro" id="IPR002933">
    <property type="entry name" value="Peptidase_M20"/>
</dbReference>
<sequence length="304" mass="32485">MGHRSRAAVAALLVTAAGGSSNAGSAAADFDALRAKAEGFSTDIVHWRRRLHEHAELMYQEHNTSLIIQDVLKSLGIKFTTGWGVNTHPDRIPGTGGTGIVAELGTGRPPIGTVRLIFQPAEEGGAGAKRMREEGVLRDVSRIFGMHLWPSLPSGTIAGRSGLILAGADFFEFRLEGRGGHGAMPHQAVDPIICGVAVVQSLQTLVSRETDPASSAVVSVTKFNSGDAYNVIPGHATIGGTFRAMTVEALDHLRDRIVRVTHAVASAHQCFVTNVTFMPDYFAPTVNSLAHQQPWSKTRQHSKT</sequence>
<dbReference type="Proteomes" id="UP000654075">
    <property type="component" value="Unassembled WGS sequence"/>
</dbReference>
<dbReference type="AlphaFoldDB" id="A0A813EYV2"/>
<dbReference type="NCBIfam" id="TIGR01891">
    <property type="entry name" value="amidohydrolases"/>
    <property type="match status" value="1"/>
</dbReference>
<dbReference type="InterPro" id="IPR036264">
    <property type="entry name" value="Bact_exopeptidase_dim_dom"/>
</dbReference>
<dbReference type="InterPro" id="IPR017439">
    <property type="entry name" value="Amidohydrolase"/>
</dbReference>
<dbReference type="FunFam" id="3.30.70.360:FF:000001">
    <property type="entry name" value="N-acetyldiaminopimelate deacetylase"/>
    <property type="match status" value="1"/>
</dbReference>
<keyword evidence="5" id="KW-1185">Reference proteome</keyword>
<evidence type="ECO:0000256" key="3">
    <source>
        <dbReference type="SAM" id="SignalP"/>
    </source>
</evidence>
<name>A0A813EYV2_POLGL</name>
<protein>
    <recommendedName>
        <fullName evidence="6">Peptidase M20 dimerisation domain-containing protein</fullName>
    </recommendedName>
</protein>
<dbReference type="OrthoDB" id="6119954at2759"/>
<dbReference type="Pfam" id="PF01546">
    <property type="entry name" value="Peptidase_M20"/>
    <property type="match status" value="1"/>
</dbReference>
<feature type="chain" id="PRO_5032519857" description="Peptidase M20 dimerisation domain-containing protein" evidence="3">
    <location>
        <begin position="22"/>
        <end position="304"/>
    </location>
</feature>
<comment type="similarity">
    <text evidence="1">Belongs to the peptidase M20 family.</text>
</comment>
<organism evidence="4 5">
    <name type="scientific">Polarella glacialis</name>
    <name type="common">Dinoflagellate</name>
    <dbReference type="NCBI Taxonomy" id="89957"/>
    <lineage>
        <taxon>Eukaryota</taxon>
        <taxon>Sar</taxon>
        <taxon>Alveolata</taxon>
        <taxon>Dinophyceae</taxon>
        <taxon>Suessiales</taxon>
        <taxon>Suessiaceae</taxon>
        <taxon>Polarella</taxon>
    </lineage>
</organism>
<evidence type="ECO:0008006" key="6">
    <source>
        <dbReference type="Google" id="ProtNLM"/>
    </source>
</evidence>
<keyword evidence="2" id="KW-0378">Hydrolase</keyword>
<evidence type="ECO:0000256" key="2">
    <source>
        <dbReference type="ARBA" id="ARBA00022801"/>
    </source>
</evidence>
<reference evidence="4" key="1">
    <citation type="submission" date="2021-02" db="EMBL/GenBank/DDBJ databases">
        <authorList>
            <person name="Dougan E. K."/>
            <person name="Rhodes N."/>
            <person name="Thang M."/>
            <person name="Chan C."/>
        </authorList>
    </citation>
    <scope>NUCLEOTIDE SEQUENCE</scope>
</reference>
<evidence type="ECO:0000313" key="4">
    <source>
        <dbReference type="EMBL" id="CAE8607006.1"/>
    </source>
</evidence>
<dbReference type="Gene3D" id="3.30.70.360">
    <property type="match status" value="1"/>
</dbReference>
<dbReference type="SUPFAM" id="SSF55031">
    <property type="entry name" value="Bacterial exopeptidase dimerisation domain"/>
    <property type="match status" value="1"/>
</dbReference>
<evidence type="ECO:0000313" key="5">
    <source>
        <dbReference type="Proteomes" id="UP000654075"/>
    </source>
</evidence>
<dbReference type="OMA" id="DPLESHV"/>
<keyword evidence="3" id="KW-0732">Signal</keyword>
<comment type="caution">
    <text evidence="4">The sequence shown here is derived from an EMBL/GenBank/DDBJ whole genome shotgun (WGS) entry which is preliminary data.</text>
</comment>
<dbReference type="PANTHER" id="PTHR11014">
    <property type="entry name" value="PEPTIDASE M20 FAMILY MEMBER"/>
    <property type="match status" value="1"/>
</dbReference>
<evidence type="ECO:0000256" key="1">
    <source>
        <dbReference type="ARBA" id="ARBA00006153"/>
    </source>
</evidence>